<gene>
    <name evidence="2" type="primary">LOC113798217</name>
</gene>
<organism evidence="1 2">
    <name type="scientific">Dermatophagoides pteronyssinus</name>
    <name type="common">European house dust mite</name>
    <dbReference type="NCBI Taxonomy" id="6956"/>
    <lineage>
        <taxon>Eukaryota</taxon>
        <taxon>Metazoa</taxon>
        <taxon>Ecdysozoa</taxon>
        <taxon>Arthropoda</taxon>
        <taxon>Chelicerata</taxon>
        <taxon>Arachnida</taxon>
        <taxon>Acari</taxon>
        <taxon>Acariformes</taxon>
        <taxon>Sarcoptiformes</taxon>
        <taxon>Astigmata</taxon>
        <taxon>Psoroptidia</taxon>
        <taxon>Analgoidea</taxon>
        <taxon>Pyroglyphidae</taxon>
        <taxon>Dermatophagoidinae</taxon>
        <taxon>Dermatophagoides</taxon>
    </lineage>
</organism>
<name>A0A6P6YID8_DERPT</name>
<accession>A0A6P6YID8</accession>
<proteinExistence type="predicted"/>
<dbReference type="KEGG" id="dpte:113798217"/>
<evidence type="ECO:0000313" key="1">
    <source>
        <dbReference type="Proteomes" id="UP000515146"/>
    </source>
</evidence>
<reference evidence="2" key="1">
    <citation type="submission" date="2025-08" db="UniProtKB">
        <authorList>
            <consortium name="RefSeq"/>
        </authorList>
    </citation>
    <scope>IDENTIFICATION</scope>
    <source>
        <strain evidence="2">Airmid</strain>
    </source>
</reference>
<keyword evidence="1" id="KW-1185">Reference proteome</keyword>
<dbReference type="InParanoid" id="A0A6P6YID8"/>
<dbReference type="Proteomes" id="UP000515146">
    <property type="component" value="Unplaced"/>
</dbReference>
<dbReference type="RefSeq" id="XP_027204516.1">
    <property type="nucleotide sequence ID" value="XM_027348715.1"/>
</dbReference>
<dbReference type="GeneID" id="113798217"/>
<protein>
    <submittedName>
        <fullName evidence="2">Uncharacterized protein LOC113798217</fullName>
    </submittedName>
</protein>
<sequence length="170" mass="18128">MLIHYSKKMNRSSLNQLIMTTILILLIICFIMAISSVESATIFKSHRKFAKHLYKFIRKEKKFFKKKGIEVAALAAISSIHKKKIPIPFPLPIPVIKQPIIHEPIFYGGKFAEKGLAKGAALDLLAHAKTGGLIGHGGFGHSGIGGLGQLGLGGIHGGIGGMGGVGGGFF</sequence>
<dbReference type="AlphaFoldDB" id="A0A6P6YID8"/>
<dbReference type="OMA" id="HRKFAKH"/>
<evidence type="ECO:0000313" key="2">
    <source>
        <dbReference type="RefSeq" id="XP_027204516.1"/>
    </source>
</evidence>